<keyword evidence="1" id="KW-1133">Transmembrane helix</keyword>
<evidence type="ECO:0008006" key="4">
    <source>
        <dbReference type="Google" id="ProtNLM"/>
    </source>
</evidence>
<accession>A0A1Y6F0J9</accession>
<keyword evidence="1" id="KW-0812">Transmembrane</keyword>
<keyword evidence="1" id="KW-0472">Membrane</keyword>
<evidence type="ECO:0000256" key="1">
    <source>
        <dbReference type="SAM" id="Phobius"/>
    </source>
</evidence>
<proteinExistence type="predicted"/>
<protein>
    <recommendedName>
        <fullName evidence="4">DUF4175 domain-containing protein</fullName>
    </recommendedName>
</protein>
<reference evidence="3" key="1">
    <citation type="submission" date="2017-04" db="EMBL/GenBank/DDBJ databases">
        <authorList>
            <person name="Varghese N."/>
            <person name="Submissions S."/>
        </authorList>
    </citation>
    <scope>NUCLEOTIDE SEQUENCE [LARGE SCALE GENOMIC DNA]</scope>
    <source>
        <strain evidence="3">UI2</strain>
    </source>
</reference>
<evidence type="ECO:0000313" key="3">
    <source>
        <dbReference type="Proteomes" id="UP000194469"/>
    </source>
</evidence>
<dbReference type="EMBL" id="FXWL01000001">
    <property type="protein sequence ID" value="SMQ66302.1"/>
    <property type="molecule type" value="Genomic_DNA"/>
</dbReference>
<dbReference type="Proteomes" id="UP000194469">
    <property type="component" value="Unassembled WGS sequence"/>
</dbReference>
<gene>
    <name evidence="2" type="ORF">SAMN06295984_1479</name>
</gene>
<name>A0A1Y6F0J9_9SPHN</name>
<sequence length="74" mass="8454">MSEDARNSIYLWVGALTCFGLFWAALHFDLLVGVPNEWLWPFVGIIVAINMLQTVWGFWKRRASSPDNPNRNGS</sequence>
<organism evidence="2 3">
    <name type="scientific">Sphingopyxis terrae subsp. ummariensis</name>
    <dbReference type="NCBI Taxonomy" id="429001"/>
    <lineage>
        <taxon>Bacteria</taxon>
        <taxon>Pseudomonadati</taxon>
        <taxon>Pseudomonadota</taxon>
        <taxon>Alphaproteobacteria</taxon>
        <taxon>Sphingomonadales</taxon>
        <taxon>Sphingomonadaceae</taxon>
        <taxon>Sphingopyxis</taxon>
    </lineage>
</organism>
<feature type="transmembrane region" description="Helical" evidence="1">
    <location>
        <begin position="9"/>
        <end position="26"/>
    </location>
</feature>
<dbReference type="GeneID" id="303003491"/>
<dbReference type="RefSeq" id="WP_133058489.1">
    <property type="nucleotide sequence ID" value="NZ_FXWL01000001.1"/>
</dbReference>
<evidence type="ECO:0000313" key="2">
    <source>
        <dbReference type="EMBL" id="SMQ66302.1"/>
    </source>
</evidence>
<feature type="transmembrane region" description="Helical" evidence="1">
    <location>
        <begin position="38"/>
        <end position="59"/>
    </location>
</feature>
<dbReference type="AlphaFoldDB" id="A0A1Y6F0J9"/>
<keyword evidence="3" id="KW-1185">Reference proteome</keyword>